<dbReference type="OrthoDB" id="147253at2157"/>
<feature type="transmembrane region" description="Helical" evidence="2">
    <location>
        <begin position="354"/>
        <end position="374"/>
    </location>
</feature>
<dbReference type="EMBL" id="FOCX01000007">
    <property type="protein sequence ID" value="SEO00780.1"/>
    <property type="molecule type" value="Genomic_DNA"/>
</dbReference>
<dbReference type="InterPro" id="IPR001173">
    <property type="entry name" value="Glyco_trans_2-like"/>
</dbReference>
<keyword evidence="2" id="KW-0472">Membrane</keyword>
<dbReference type="InterPro" id="IPR058718">
    <property type="entry name" value="Agl6_TM_C"/>
</dbReference>
<feature type="transmembrane region" description="Helical" evidence="2">
    <location>
        <begin position="309"/>
        <end position="333"/>
    </location>
</feature>
<dbReference type="Proteomes" id="UP000198775">
    <property type="component" value="Unassembled WGS sequence"/>
</dbReference>
<evidence type="ECO:0000259" key="3">
    <source>
        <dbReference type="Pfam" id="PF00535"/>
    </source>
</evidence>
<dbReference type="AlphaFoldDB" id="A0A1H8L6F8"/>
<keyword evidence="5" id="KW-0808">Transferase</keyword>
<dbReference type="RefSeq" id="WP_092659599.1">
    <property type="nucleotide sequence ID" value="NZ_FOCX01000007.1"/>
</dbReference>
<feature type="compositionally biased region" description="Basic and acidic residues" evidence="1">
    <location>
        <begin position="30"/>
        <end position="46"/>
    </location>
</feature>
<name>A0A1H8L6F8_9EURY</name>
<reference evidence="6" key="1">
    <citation type="submission" date="2016-10" db="EMBL/GenBank/DDBJ databases">
        <authorList>
            <person name="Varghese N."/>
            <person name="Submissions S."/>
        </authorList>
    </citation>
    <scope>NUCLEOTIDE SEQUENCE [LARGE SCALE GENOMIC DNA]</scope>
    <source>
        <strain evidence="6">IBRC-M 10043</strain>
    </source>
</reference>
<proteinExistence type="predicted"/>
<protein>
    <submittedName>
        <fullName evidence="5">Glycosyltransferase involved in cell wall bisynthesis</fullName>
    </submittedName>
</protein>
<sequence>MATDSNSGIGGSGSAPGVDESVGQSSDGSSRTDHAGDDLLVQRDSDQEPSLTIVMPTLNEEEGITECMERAKTAIAELGVVAEIIVSDSSTDRTPEIARELGAIVVEPDEGGYGNAYKYAFERARGEYIAIGDADTTYDFEELPKLVKLANRDDVDIAMGSRLDGEIKAGAMPPLHQYVGNPLLTAFLNTFYDAGVSDAHSGLRVLDADALARLDLETTGMEFASEMIMDAAAKDMTIAEKPITYHEREGEATLDSFRDGWRHVKFMLVNAPGYLFSLPAALLTLAGIAVMGLSLFGTSLGSVTFGLQTMIGGSLVTVVGYQVGTLAMFSSLATDPIREPRDPITSRVRGNFKLEHGASLGLLLFAAGALVLSYGVVGWTITGYAAVPSASVNLLASTVTLLGVQTIFCSFFLSMLATADQES</sequence>
<keyword evidence="2" id="KW-0812">Transmembrane</keyword>
<feature type="domain" description="Glycosyltransferase 2-like" evidence="3">
    <location>
        <begin position="52"/>
        <end position="211"/>
    </location>
</feature>
<dbReference type="PANTHER" id="PTHR48090:SF7">
    <property type="entry name" value="RFBJ PROTEIN"/>
    <property type="match status" value="1"/>
</dbReference>
<evidence type="ECO:0000256" key="1">
    <source>
        <dbReference type="SAM" id="MobiDB-lite"/>
    </source>
</evidence>
<dbReference type="Pfam" id="PF26629">
    <property type="entry name" value="GT2_TM_C"/>
    <property type="match status" value="1"/>
</dbReference>
<feature type="transmembrane region" description="Helical" evidence="2">
    <location>
        <begin position="394"/>
        <end position="417"/>
    </location>
</feature>
<gene>
    <name evidence="5" type="ORF">SAMN05216388_100732</name>
</gene>
<dbReference type="Gene3D" id="3.90.550.10">
    <property type="entry name" value="Spore Coat Polysaccharide Biosynthesis Protein SpsA, Chain A"/>
    <property type="match status" value="1"/>
</dbReference>
<dbReference type="InterPro" id="IPR050256">
    <property type="entry name" value="Glycosyltransferase_2"/>
</dbReference>
<evidence type="ECO:0000259" key="4">
    <source>
        <dbReference type="Pfam" id="PF26629"/>
    </source>
</evidence>
<evidence type="ECO:0000256" key="2">
    <source>
        <dbReference type="SAM" id="Phobius"/>
    </source>
</evidence>
<evidence type="ECO:0000313" key="5">
    <source>
        <dbReference type="EMBL" id="SEO00780.1"/>
    </source>
</evidence>
<dbReference type="PANTHER" id="PTHR48090">
    <property type="entry name" value="UNDECAPRENYL-PHOSPHATE 4-DEOXY-4-FORMAMIDO-L-ARABINOSE TRANSFERASE-RELATED"/>
    <property type="match status" value="1"/>
</dbReference>
<feature type="region of interest" description="Disordered" evidence="1">
    <location>
        <begin position="1"/>
        <end position="50"/>
    </location>
</feature>
<dbReference type="GO" id="GO:0016740">
    <property type="term" value="F:transferase activity"/>
    <property type="evidence" value="ECO:0007669"/>
    <property type="project" value="UniProtKB-KW"/>
</dbReference>
<dbReference type="CDD" id="cd04179">
    <property type="entry name" value="DPM_DPG-synthase_like"/>
    <property type="match status" value="1"/>
</dbReference>
<keyword evidence="6" id="KW-1185">Reference proteome</keyword>
<accession>A0A1H8L6F8</accession>
<evidence type="ECO:0000313" key="6">
    <source>
        <dbReference type="Proteomes" id="UP000198775"/>
    </source>
</evidence>
<keyword evidence="2" id="KW-1133">Transmembrane helix</keyword>
<dbReference type="SUPFAM" id="SSF53448">
    <property type="entry name" value="Nucleotide-diphospho-sugar transferases"/>
    <property type="match status" value="1"/>
</dbReference>
<dbReference type="InterPro" id="IPR029044">
    <property type="entry name" value="Nucleotide-diphossugar_trans"/>
</dbReference>
<organism evidence="5 6">
    <name type="scientific">Halorientalis persicus</name>
    <dbReference type="NCBI Taxonomy" id="1367881"/>
    <lineage>
        <taxon>Archaea</taxon>
        <taxon>Methanobacteriati</taxon>
        <taxon>Methanobacteriota</taxon>
        <taxon>Stenosarchaea group</taxon>
        <taxon>Halobacteria</taxon>
        <taxon>Halobacteriales</taxon>
        <taxon>Haloarculaceae</taxon>
        <taxon>Halorientalis</taxon>
    </lineage>
</organism>
<feature type="domain" description="Low-salt glycan biosynthesis hexosyltransferase Agl6 C-terminal transmembrane region" evidence="4">
    <location>
        <begin position="339"/>
        <end position="417"/>
    </location>
</feature>
<dbReference type="Pfam" id="PF00535">
    <property type="entry name" value="Glycos_transf_2"/>
    <property type="match status" value="1"/>
</dbReference>
<feature type="transmembrane region" description="Helical" evidence="2">
    <location>
        <begin position="274"/>
        <end position="297"/>
    </location>
</feature>